<proteinExistence type="predicted"/>
<dbReference type="Proteomes" id="UP001596501">
    <property type="component" value="Unassembled WGS sequence"/>
</dbReference>
<dbReference type="SUPFAM" id="SSF89447">
    <property type="entry name" value="AbrB/MazE/MraZ-like"/>
    <property type="match status" value="1"/>
</dbReference>
<keyword evidence="3" id="KW-0238">DNA-binding</keyword>
<dbReference type="Gene3D" id="2.10.260.10">
    <property type="match status" value="1"/>
</dbReference>
<organism evidence="3 4">
    <name type="scientific">Hydrogenophaga atypica</name>
    <dbReference type="NCBI Taxonomy" id="249409"/>
    <lineage>
        <taxon>Bacteria</taxon>
        <taxon>Pseudomonadati</taxon>
        <taxon>Pseudomonadota</taxon>
        <taxon>Betaproteobacteria</taxon>
        <taxon>Burkholderiales</taxon>
        <taxon>Comamonadaceae</taxon>
        <taxon>Hydrogenophaga</taxon>
    </lineage>
</organism>
<feature type="domain" description="SpoVT-AbrB" evidence="2">
    <location>
        <begin position="9"/>
        <end position="54"/>
    </location>
</feature>
<reference evidence="4" key="1">
    <citation type="journal article" date="2019" name="Int. J. Syst. Evol. Microbiol.">
        <title>The Global Catalogue of Microorganisms (GCM) 10K type strain sequencing project: providing services to taxonomists for standard genome sequencing and annotation.</title>
        <authorList>
            <consortium name="The Broad Institute Genomics Platform"/>
            <consortium name="The Broad Institute Genome Sequencing Center for Infectious Disease"/>
            <person name="Wu L."/>
            <person name="Ma J."/>
        </authorList>
    </citation>
    <scope>NUCLEOTIDE SEQUENCE [LARGE SCALE GENOMIC DNA]</scope>
    <source>
        <strain evidence="4">CGMCC 1.12371</strain>
    </source>
</reference>
<evidence type="ECO:0000256" key="1">
    <source>
        <dbReference type="SAM" id="MobiDB-lite"/>
    </source>
</evidence>
<sequence>MPEAVLSIKHWGNNLGVRLPQSVARAAQLHADQQVRVTVEAGRVVIEPLPTTPLSLAERLKRFDPQRHGGEAMPIQPMGAERW</sequence>
<evidence type="ECO:0000313" key="3">
    <source>
        <dbReference type="EMBL" id="MFC7407940.1"/>
    </source>
</evidence>
<protein>
    <submittedName>
        <fullName evidence="3">AbrB/MazE/SpoVT family DNA-binding domain-containing protein</fullName>
    </submittedName>
</protein>
<dbReference type="InterPro" id="IPR037914">
    <property type="entry name" value="SpoVT-AbrB_sf"/>
</dbReference>
<dbReference type="GO" id="GO:0003677">
    <property type="term" value="F:DNA binding"/>
    <property type="evidence" value="ECO:0007669"/>
    <property type="project" value="UniProtKB-KW"/>
</dbReference>
<gene>
    <name evidence="3" type="ORF">ACFQPB_03635</name>
</gene>
<evidence type="ECO:0000313" key="4">
    <source>
        <dbReference type="Proteomes" id="UP001596501"/>
    </source>
</evidence>
<dbReference type="EMBL" id="JBHTCA010000002">
    <property type="protein sequence ID" value="MFC7407940.1"/>
    <property type="molecule type" value="Genomic_DNA"/>
</dbReference>
<dbReference type="InterPro" id="IPR039052">
    <property type="entry name" value="Antitox_PemI-like"/>
</dbReference>
<dbReference type="PANTHER" id="PTHR40516">
    <property type="entry name" value="ANTITOXIN CHPS-RELATED"/>
    <property type="match status" value="1"/>
</dbReference>
<dbReference type="Pfam" id="PF04014">
    <property type="entry name" value="MazE_antitoxin"/>
    <property type="match status" value="1"/>
</dbReference>
<feature type="region of interest" description="Disordered" evidence="1">
    <location>
        <begin position="63"/>
        <end position="83"/>
    </location>
</feature>
<dbReference type="RefSeq" id="WP_382219840.1">
    <property type="nucleotide sequence ID" value="NZ_JBHTCA010000002.1"/>
</dbReference>
<name>A0ABW2QKF6_9BURK</name>
<keyword evidence="4" id="KW-1185">Reference proteome</keyword>
<dbReference type="InterPro" id="IPR007159">
    <property type="entry name" value="SpoVT-AbrB_dom"/>
</dbReference>
<evidence type="ECO:0000259" key="2">
    <source>
        <dbReference type="SMART" id="SM00966"/>
    </source>
</evidence>
<comment type="caution">
    <text evidence="3">The sequence shown here is derived from an EMBL/GenBank/DDBJ whole genome shotgun (WGS) entry which is preliminary data.</text>
</comment>
<dbReference type="PANTHER" id="PTHR40516:SF1">
    <property type="entry name" value="ANTITOXIN CHPS-RELATED"/>
    <property type="match status" value="1"/>
</dbReference>
<dbReference type="SMART" id="SM00966">
    <property type="entry name" value="SpoVT_AbrB"/>
    <property type="match status" value="1"/>
</dbReference>
<accession>A0ABW2QKF6</accession>